<name>E6PP83_9ZZZZ</name>
<dbReference type="AlphaFoldDB" id="E6PP83"/>
<dbReference type="SUPFAM" id="SSF46894">
    <property type="entry name" value="C-terminal effector domain of the bipartite response regulators"/>
    <property type="match status" value="1"/>
</dbReference>
<dbReference type="InterPro" id="IPR036388">
    <property type="entry name" value="WH-like_DNA-bd_sf"/>
</dbReference>
<dbReference type="InterPro" id="IPR016032">
    <property type="entry name" value="Sig_transdc_resp-reg_C-effctor"/>
</dbReference>
<organism evidence="2">
    <name type="scientific">mine drainage metagenome</name>
    <dbReference type="NCBI Taxonomy" id="410659"/>
    <lineage>
        <taxon>unclassified sequences</taxon>
        <taxon>metagenomes</taxon>
        <taxon>ecological metagenomes</taxon>
    </lineage>
</organism>
<protein>
    <submittedName>
        <fullName evidence="2">Putative LuxR-family transcriptional regulator</fullName>
    </submittedName>
</protein>
<reference evidence="2" key="1">
    <citation type="submission" date="2009-10" db="EMBL/GenBank/DDBJ databases">
        <title>Diversity of trophic interactions inside an arsenic-rich microbial ecosystem.</title>
        <authorList>
            <person name="Bertin P.N."/>
            <person name="Heinrich-Salmeron A."/>
            <person name="Pelletier E."/>
            <person name="Goulhen-Chollet F."/>
            <person name="Arsene-Ploetze F."/>
            <person name="Gallien S."/>
            <person name="Calteau A."/>
            <person name="Vallenet D."/>
            <person name="Casiot C."/>
            <person name="Chane-Woon-Ming B."/>
            <person name="Giloteaux L."/>
            <person name="Barakat M."/>
            <person name="Bonnefoy V."/>
            <person name="Bruneel O."/>
            <person name="Chandler M."/>
            <person name="Cleiss J."/>
            <person name="Duran R."/>
            <person name="Elbaz-Poulichet F."/>
            <person name="Fonknechten N."/>
            <person name="Lauga B."/>
            <person name="Mornico D."/>
            <person name="Ortet P."/>
            <person name="Schaeffer C."/>
            <person name="Siguier P."/>
            <person name="Alexander Thil Smith A."/>
            <person name="Van Dorsselaer A."/>
            <person name="Weissenbach J."/>
            <person name="Medigue C."/>
            <person name="Le Paslier D."/>
        </authorList>
    </citation>
    <scope>NUCLEOTIDE SEQUENCE</scope>
</reference>
<dbReference type="GO" id="GO:0006355">
    <property type="term" value="P:regulation of DNA-templated transcription"/>
    <property type="evidence" value="ECO:0007669"/>
    <property type="project" value="InterPro"/>
</dbReference>
<dbReference type="SMART" id="SM00421">
    <property type="entry name" value="HTH_LUXR"/>
    <property type="match status" value="1"/>
</dbReference>
<gene>
    <name evidence="2" type="ORF">CARN2_2451</name>
</gene>
<evidence type="ECO:0000259" key="1">
    <source>
        <dbReference type="SMART" id="SM00421"/>
    </source>
</evidence>
<dbReference type="Gene3D" id="1.10.10.10">
    <property type="entry name" value="Winged helix-like DNA-binding domain superfamily/Winged helix DNA-binding domain"/>
    <property type="match status" value="1"/>
</dbReference>
<proteinExistence type="predicted"/>
<comment type="caution">
    <text evidence="2">The sequence shown here is derived from an EMBL/GenBank/DDBJ whole genome shotgun (WGS) entry which is preliminary data.</text>
</comment>
<dbReference type="InterPro" id="IPR000792">
    <property type="entry name" value="Tscrpt_reg_LuxR_C"/>
</dbReference>
<feature type="domain" description="HTH luxR-type" evidence="1">
    <location>
        <begin position="318"/>
        <end position="375"/>
    </location>
</feature>
<dbReference type="Pfam" id="PF00196">
    <property type="entry name" value="GerE"/>
    <property type="match status" value="1"/>
</dbReference>
<accession>E6PP83</accession>
<sequence>MARTRFHQECQPTATSLVRTIHAASVSTTEWPGVLGQIRKYLDARVVTLGHHEFTTGADSDLFESPNDARFSHDMAAFSARNPWFLSIEDYRPGRVIAGDEVISHSDLRRTDFYRGFLQPRGLLHRLCGVVAQRSSGAHLLSAYRAEEQDAFGTREKTELTVLIDHITLSLENQWRWQEADDLSRALLALTDHDANPVFLVTADAEPIYRNPAADHLLDGRIGLCLDGKRLMAASPADQRLLRETIAHVAQNDPAHAVTSPCVVTLACAPPMSPVVAVVRAAGQVFMRQTGVRRGLVLVTVRGGHALHDPATCVFARQYELTSAQAKVSSLVFAGQSLSTIAHSLNVSENTVRSHLKQIFQKTDTHGQMDLVHLHARVCPALS</sequence>
<evidence type="ECO:0000313" key="2">
    <source>
        <dbReference type="EMBL" id="CBH96735.1"/>
    </source>
</evidence>
<dbReference type="EMBL" id="CABM01000031">
    <property type="protein sequence ID" value="CBH96735.1"/>
    <property type="molecule type" value="Genomic_DNA"/>
</dbReference>
<dbReference type="GO" id="GO:0003677">
    <property type="term" value="F:DNA binding"/>
    <property type="evidence" value="ECO:0007669"/>
    <property type="project" value="InterPro"/>
</dbReference>
<dbReference type="PRINTS" id="PR00038">
    <property type="entry name" value="HTHLUXR"/>
</dbReference>